<dbReference type="Proteomes" id="UP000680656">
    <property type="component" value="Chromosome"/>
</dbReference>
<dbReference type="KEGG" id="mrtj:KHC33_13545"/>
<evidence type="ECO:0000313" key="1">
    <source>
        <dbReference type="EMBL" id="QVV88338.1"/>
    </source>
</evidence>
<dbReference type="EMBL" id="CP075546">
    <property type="protein sequence ID" value="QVV88338.1"/>
    <property type="molecule type" value="Genomic_DNA"/>
</dbReference>
<dbReference type="RefSeq" id="WP_214419153.1">
    <property type="nucleotide sequence ID" value="NZ_CP075546.1"/>
</dbReference>
<gene>
    <name evidence="1" type="ORF">KHC33_13545</name>
</gene>
<proteinExistence type="predicted"/>
<dbReference type="AlphaFoldDB" id="A0A8E7B0R1"/>
<sequence length="73" mass="8456">MNTNTEKHPNRPHCLYLWFHHGTPVCSEEKSNRECPYPFWKCPVRGQKMSNQMMVTDAVMSDVSDLTGISVRT</sequence>
<accession>A0A8E7B0R1</accession>
<reference evidence="1 2" key="1">
    <citation type="submission" date="2021-05" db="EMBL/GenBank/DDBJ databases">
        <title>A novel Methanospirillum isolate from a pyrite-forming mixed culture.</title>
        <authorList>
            <person name="Bunk B."/>
            <person name="Sproer C."/>
            <person name="Spring S."/>
            <person name="Pester M."/>
        </authorList>
    </citation>
    <scope>NUCLEOTIDE SEQUENCE [LARGE SCALE GENOMIC DNA]</scope>
    <source>
        <strain evidence="1 2">J.3.6.1-F.2.7.3</strain>
    </source>
</reference>
<organism evidence="1 2">
    <name type="scientific">Methanospirillum purgamenti</name>
    <dbReference type="NCBI Taxonomy" id="2834276"/>
    <lineage>
        <taxon>Archaea</taxon>
        <taxon>Methanobacteriati</taxon>
        <taxon>Methanobacteriota</taxon>
        <taxon>Stenosarchaea group</taxon>
        <taxon>Methanomicrobia</taxon>
        <taxon>Methanomicrobiales</taxon>
        <taxon>Methanospirillaceae</taxon>
        <taxon>Methanospirillum</taxon>
    </lineage>
</organism>
<dbReference type="GeneID" id="65566203"/>
<protein>
    <submittedName>
        <fullName evidence="1">Uncharacterized protein</fullName>
    </submittedName>
</protein>
<keyword evidence="2" id="KW-1185">Reference proteome</keyword>
<name>A0A8E7B0R1_9EURY</name>
<evidence type="ECO:0000313" key="2">
    <source>
        <dbReference type="Proteomes" id="UP000680656"/>
    </source>
</evidence>